<name>A0AAE3M0S5_9BACT</name>
<evidence type="ECO:0000313" key="8">
    <source>
        <dbReference type="Proteomes" id="UP001209229"/>
    </source>
</evidence>
<dbReference type="PROSITE" id="PS00815">
    <property type="entry name" value="AIPM_HOMOCIT_SYNTH_1"/>
    <property type="match status" value="1"/>
</dbReference>
<dbReference type="InterPro" id="IPR013709">
    <property type="entry name" value="2-isopropylmalate_synth_dimer"/>
</dbReference>
<proteinExistence type="inferred from homology"/>
<dbReference type="GO" id="GO:0003852">
    <property type="term" value="F:2-isopropylmalate synthase activity"/>
    <property type="evidence" value="ECO:0007669"/>
    <property type="project" value="InterPro"/>
</dbReference>
<dbReference type="PANTHER" id="PTHR10277:SF57">
    <property type="entry name" value="(R)-CITRAMALATE SYNTHASE CIMA"/>
    <property type="match status" value="1"/>
</dbReference>
<evidence type="ECO:0000259" key="6">
    <source>
        <dbReference type="PROSITE" id="PS50991"/>
    </source>
</evidence>
<comment type="caution">
    <text evidence="7">The sequence shown here is derived from an EMBL/GenBank/DDBJ whole genome shotgun (WGS) entry which is preliminary data.</text>
</comment>
<dbReference type="Pfam" id="PF00682">
    <property type="entry name" value="HMGL-like"/>
    <property type="match status" value="1"/>
</dbReference>
<evidence type="ECO:0000256" key="5">
    <source>
        <dbReference type="RuleBase" id="RU003523"/>
    </source>
</evidence>
<dbReference type="EMBL" id="JAPDPJ010000001">
    <property type="protein sequence ID" value="MCW3785054.1"/>
    <property type="molecule type" value="Genomic_DNA"/>
</dbReference>
<evidence type="ECO:0000256" key="1">
    <source>
        <dbReference type="ARBA" id="ARBA00022605"/>
    </source>
</evidence>
<dbReference type="Gene3D" id="3.20.20.70">
    <property type="entry name" value="Aldolase class I"/>
    <property type="match status" value="1"/>
</dbReference>
<dbReference type="RefSeq" id="WP_301188625.1">
    <property type="nucleotide sequence ID" value="NZ_JAPDPJ010000001.1"/>
</dbReference>
<dbReference type="InterPro" id="IPR036230">
    <property type="entry name" value="LeuA_allosteric_dom_sf"/>
</dbReference>
<keyword evidence="8" id="KW-1185">Reference proteome</keyword>
<dbReference type="GO" id="GO:0009098">
    <property type="term" value="P:L-leucine biosynthetic process"/>
    <property type="evidence" value="ECO:0007669"/>
    <property type="project" value="InterPro"/>
</dbReference>
<dbReference type="PANTHER" id="PTHR10277">
    <property type="entry name" value="HOMOCITRATE SYNTHASE-RELATED"/>
    <property type="match status" value="1"/>
</dbReference>
<dbReference type="SMART" id="SM00917">
    <property type="entry name" value="LeuA_dimer"/>
    <property type="match status" value="1"/>
</dbReference>
<organism evidence="7 8">
    <name type="scientific">Plebeiibacterium sediminum</name>
    <dbReference type="NCBI Taxonomy" id="2992112"/>
    <lineage>
        <taxon>Bacteria</taxon>
        <taxon>Pseudomonadati</taxon>
        <taxon>Bacteroidota</taxon>
        <taxon>Bacteroidia</taxon>
        <taxon>Marinilabiliales</taxon>
        <taxon>Marinilabiliaceae</taxon>
        <taxon>Plebeiibacterium</taxon>
    </lineage>
</organism>
<keyword evidence="1" id="KW-0028">Amino-acid biosynthesis</keyword>
<dbReference type="Pfam" id="PF08502">
    <property type="entry name" value="LeuA_dimer"/>
    <property type="match status" value="1"/>
</dbReference>
<dbReference type="Proteomes" id="UP001209229">
    <property type="component" value="Unassembled WGS sequence"/>
</dbReference>
<dbReference type="InterPro" id="IPR013785">
    <property type="entry name" value="Aldolase_TIM"/>
</dbReference>
<dbReference type="Pfam" id="PF22617">
    <property type="entry name" value="HCS_D2"/>
    <property type="match status" value="1"/>
</dbReference>
<keyword evidence="2 5" id="KW-0808">Transferase</keyword>
<keyword evidence="3" id="KW-0464">Manganese</keyword>
<reference evidence="7" key="1">
    <citation type="submission" date="2022-10" db="EMBL/GenBank/DDBJ databases">
        <authorList>
            <person name="Yu W.X."/>
        </authorList>
    </citation>
    <scope>NUCLEOTIDE SEQUENCE</scope>
    <source>
        <strain evidence="7">AAT</strain>
    </source>
</reference>
<evidence type="ECO:0000256" key="4">
    <source>
        <dbReference type="ARBA" id="ARBA00023304"/>
    </source>
</evidence>
<dbReference type="InterPro" id="IPR054691">
    <property type="entry name" value="LeuA/HCS_post-cat"/>
</dbReference>
<dbReference type="Gene3D" id="1.10.238.260">
    <property type="match status" value="1"/>
</dbReference>
<keyword evidence="4" id="KW-0100">Branched-chain amino acid biosynthesis</keyword>
<dbReference type="SUPFAM" id="SSF51569">
    <property type="entry name" value="Aldolase"/>
    <property type="match status" value="1"/>
</dbReference>
<evidence type="ECO:0000313" key="7">
    <source>
        <dbReference type="EMBL" id="MCW3785054.1"/>
    </source>
</evidence>
<accession>A0AAE3M0S5</accession>
<dbReference type="SUPFAM" id="SSF110921">
    <property type="entry name" value="2-isopropylmalate synthase LeuA, allosteric (dimerisation) domain"/>
    <property type="match status" value="1"/>
</dbReference>
<dbReference type="InterPro" id="IPR002034">
    <property type="entry name" value="AIPM/Hcit_synth_CS"/>
</dbReference>
<dbReference type="InterPro" id="IPR050073">
    <property type="entry name" value="2-IPM_HCS-like"/>
</dbReference>
<feature type="domain" description="Pyruvate carboxyltransferase" evidence="6">
    <location>
        <begin position="3"/>
        <end position="264"/>
    </location>
</feature>
<gene>
    <name evidence="7" type="ORF">OM075_01180</name>
</gene>
<dbReference type="Gene3D" id="3.30.160.740">
    <property type="match status" value="1"/>
</dbReference>
<dbReference type="AlphaFoldDB" id="A0AAE3M0S5"/>
<dbReference type="Gene3D" id="3.30.160.340">
    <property type="match status" value="1"/>
</dbReference>
<dbReference type="InterPro" id="IPR000891">
    <property type="entry name" value="PYR_CT"/>
</dbReference>
<protein>
    <submittedName>
        <fullName evidence="7">2-isopropylmalate synthase</fullName>
    </submittedName>
</protein>
<dbReference type="PROSITE" id="PS50991">
    <property type="entry name" value="PYR_CT"/>
    <property type="match status" value="1"/>
</dbReference>
<comment type="similarity">
    <text evidence="5">Belongs to the alpha-IPM synthase/homocitrate synthase family.</text>
</comment>
<evidence type="ECO:0000256" key="2">
    <source>
        <dbReference type="ARBA" id="ARBA00022679"/>
    </source>
</evidence>
<evidence type="ECO:0000256" key="3">
    <source>
        <dbReference type="ARBA" id="ARBA00023211"/>
    </source>
</evidence>
<sequence>MKIEVMDTTLRDGEQTTGVSFNVGEKLAMAKLLIEELNIDRIEVASARVSEGEFDAVKRITEWAKKNNFLDRIEVLGFVDGDISLKWIQNAGAKVINLLTKGSLKHVQGQLRKTPEEHMNDVSKLVDKATSMGIDVNVYLEDWSNGMLTSPDYVYFVIGELKKMNIKRIMLPDTLGVLNPDQTFEFCTEMVTRFPETHFDFHAHNDYDMAVANVFSALKTGISGIHTTVNGLGERAGNAPLASVIGILNDHLKLQNSLDESKITRVSKIVEQFSGLRIPENQPITGYNVFTQCSGVHADGDSKDNLYFNNLMPERFGRNRRYALGKTSGKANIKKNLEELGIELDSEEMKKITQRVIELGDKKKTVTIEDLPFIIADVLKSSSVKDAIKIRNYNLSLAHDLRPLASISMEINGNRYDETAVGDGQYDAFMKALWRIYKKLDKVHPILSDYWVSIPPGGKTDAFVETMITWDYKGVEIKTRGLAADQTQAAIEATIKVLNVIEEGTLTRQANWKDKFEQ</sequence>